<protein>
    <submittedName>
        <fullName evidence="2">Uncharacterized protein</fullName>
    </submittedName>
</protein>
<evidence type="ECO:0000313" key="2">
    <source>
        <dbReference type="EMBL" id="MCI32707.1"/>
    </source>
</evidence>
<dbReference type="AlphaFoldDB" id="A0A392R912"/>
<reference evidence="2 3" key="1">
    <citation type="journal article" date="2018" name="Front. Plant Sci.">
        <title>Red Clover (Trifolium pratense) and Zigzag Clover (T. medium) - A Picture of Genomic Similarities and Differences.</title>
        <authorList>
            <person name="Dluhosova J."/>
            <person name="Istvanek J."/>
            <person name="Nedelnik J."/>
            <person name="Repkova J."/>
        </authorList>
    </citation>
    <scope>NUCLEOTIDE SEQUENCE [LARGE SCALE GENOMIC DNA]</scope>
    <source>
        <strain evidence="3">cv. 10/8</strain>
        <tissue evidence="2">Leaf</tissue>
    </source>
</reference>
<evidence type="ECO:0000256" key="1">
    <source>
        <dbReference type="SAM" id="MobiDB-lite"/>
    </source>
</evidence>
<name>A0A392R912_9FABA</name>
<feature type="non-terminal residue" evidence="2">
    <location>
        <position position="1"/>
    </location>
</feature>
<feature type="region of interest" description="Disordered" evidence="1">
    <location>
        <begin position="87"/>
        <end position="113"/>
    </location>
</feature>
<sequence length="113" mass="12621">TIENSSTAETDFVDDSLIDTSMHSPAHDIEVEQLDSQTKNQKNMEFLNQSWANMAEDEEVEMALLDQIDQFPVKANEAQFTMVQARVKKASKNSSVSKTHGTRSKGGISKPFK</sequence>
<proteinExistence type="predicted"/>
<feature type="region of interest" description="Disordered" evidence="1">
    <location>
        <begin position="1"/>
        <end position="25"/>
    </location>
</feature>
<dbReference type="EMBL" id="LXQA010197989">
    <property type="protein sequence ID" value="MCI32707.1"/>
    <property type="molecule type" value="Genomic_DNA"/>
</dbReference>
<comment type="caution">
    <text evidence="2">The sequence shown here is derived from an EMBL/GenBank/DDBJ whole genome shotgun (WGS) entry which is preliminary data.</text>
</comment>
<keyword evidence="3" id="KW-1185">Reference proteome</keyword>
<evidence type="ECO:0000313" key="3">
    <source>
        <dbReference type="Proteomes" id="UP000265520"/>
    </source>
</evidence>
<dbReference type="Proteomes" id="UP000265520">
    <property type="component" value="Unassembled WGS sequence"/>
</dbReference>
<accession>A0A392R912</accession>
<organism evidence="2 3">
    <name type="scientific">Trifolium medium</name>
    <dbReference type="NCBI Taxonomy" id="97028"/>
    <lineage>
        <taxon>Eukaryota</taxon>
        <taxon>Viridiplantae</taxon>
        <taxon>Streptophyta</taxon>
        <taxon>Embryophyta</taxon>
        <taxon>Tracheophyta</taxon>
        <taxon>Spermatophyta</taxon>
        <taxon>Magnoliopsida</taxon>
        <taxon>eudicotyledons</taxon>
        <taxon>Gunneridae</taxon>
        <taxon>Pentapetalae</taxon>
        <taxon>rosids</taxon>
        <taxon>fabids</taxon>
        <taxon>Fabales</taxon>
        <taxon>Fabaceae</taxon>
        <taxon>Papilionoideae</taxon>
        <taxon>50 kb inversion clade</taxon>
        <taxon>NPAAA clade</taxon>
        <taxon>Hologalegina</taxon>
        <taxon>IRL clade</taxon>
        <taxon>Trifolieae</taxon>
        <taxon>Trifolium</taxon>
    </lineage>
</organism>